<protein>
    <submittedName>
        <fullName evidence="10">MAPKKK-like protein</fullName>
    </submittedName>
</protein>
<dbReference type="CDD" id="cd06626">
    <property type="entry name" value="STKc_MEKK4"/>
    <property type="match status" value="1"/>
</dbReference>
<gene>
    <name evidence="10" type="ORF">HETIRDRAFT_167185</name>
</gene>
<dbReference type="STRING" id="747525.W4KP77"/>
<evidence type="ECO:0000256" key="1">
    <source>
        <dbReference type="ARBA" id="ARBA00006529"/>
    </source>
</evidence>
<dbReference type="eggNOG" id="KOG4645">
    <property type="taxonomic scope" value="Eukaryota"/>
</dbReference>
<dbReference type="KEGG" id="hir:HETIRDRAFT_167185"/>
<evidence type="ECO:0000256" key="4">
    <source>
        <dbReference type="ARBA" id="ARBA00022741"/>
    </source>
</evidence>
<dbReference type="PROSITE" id="PS00107">
    <property type="entry name" value="PROTEIN_KINASE_ATP"/>
    <property type="match status" value="1"/>
</dbReference>
<dbReference type="OrthoDB" id="1043025at2759"/>
<dbReference type="PROSITE" id="PS00108">
    <property type="entry name" value="PROTEIN_KINASE_ST"/>
    <property type="match status" value="1"/>
</dbReference>
<dbReference type="InterPro" id="IPR008271">
    <property type="entry name" value="Ser/Thr_kinase_AS"/>
</dbReference>
<evidence type="ECO:0000256" key="5">
    <source>
        <dbReference type="ARBA" id="ARBA00022777"/>
    </source>
</evidence>
<dbReference type="Pfam" id="PF00069">
    <property type="entry name" value="Pkinase"/>
    <property type="match status" value="1"/>
</dbReference>
<dbReference type="Gene3D" id="1.10.510.10">
    <property type="entry name" value="Transferase(Phosphotransferase) domain 1"/>
    <property type="match status" value="1"/>
</dbReference>
<dbReference type="InterPro" id="IPR011009">
    <property type="entry name" value="Kinase-like_dom_sf"/>
</dbReference>
<evidence type="ECO:0000313" key="10">
    <source>
        <dbReference type="EMBL" id="ETW87617.1"/>
    </source>
</evidence>
<keyword evidence="5" id="KW-0418">Kinase</keyword>
<keyword evidence="6 7" id="KW-0067">ATP-binding</keyword>
<organism evidence="10 11">
    <name type="scientific">Heterobasidion irregulare (strain TC 32-1)</name>
    <dbReference type="NCBI Taxonomy" id="747525"/>
    <lineage>
        <taxon>Eukaryota</taxon>
        <taxon>Fungi</taxon>
        <taxon>Dikarya</taxon>
        <taxon>Basidiomycota</taxon>
        <taxon>Agaricomycotina</taxon>
        <taxon>Agaricomycetes</taxon>
        <taxon>Russulales</taxon>
        <taxon>Bondarzewiaceae</taxon>
        <taxon>Heterobasidion</taxon>
        <taxon>Heterobasidion annosum species complex</taxon>
    </lineage>
</organism>
<dbReference type="GeneID" id="20668107"/>
<dbReference type="InterPro" id="IPR050538">
    <property type="entry name" value="MAP_kinase_kinase_kinase"/>
</dbReference>
<dbReference type="PANTHER" id="PTHR48016">
    <property type="entry name" value="MAP KINASE KINASE KINASE SSK2-RELATED-RELATED"/>
    <property type="match status" value="1"/>
</dbReference>
<evidence type="ECO:0000259" key="9">
    <source>
        <dbReference type="PROSITE" id="PS50011"/>
    </source>
</evidence>
<dbReference type="EMBL" id="KI925454">
    <property type="protein sequence ID" value="ETW87617.1"/>
    <property type="molecule type" value="Genomic_DNA"/>
</dbReference>
<feature type="region of interest" description="Disordered" evidence="8">
    <location>
        <begin position="50"/>
        <end position="69"/>
    </location>
</feature>
<evidence type="ECO:0000256" key="7">
    <source>
        <dbReference type="PROSITE-ProRule" id="PRU10141"/>
    </source>
</evidence>
<feature type="domain" description="Protein kinase" evidence="9">
    <location>
        <begin position="1049"/>
        <end position="1326"/>
    </location>
</feature>
<dbReference type="Proteomes" id="UP000030671">
    <property type="component" value="Unassembled WGS sequence"/>
</dbReference>
<dbReference type="RefSeq" id="XP_009541498.1">
    <property type="nucleotide sequence ID" value="XM_009543203.1"/>
</dbReference>
<dbReference type="PROSITE" id="PS50011">
    <property type="entry name" value="PROTEIN_KINASE_DOM"/>
    <property type="match status" value="1"/>
</dbReference>
<feature type="region of interest" description="Disordered" evidence="8">
    <location>
        <begin position="1383"/>
        <end position="1406"/>
    </location>
</feature>
<keyword evidence="2" id="KW-0723">Serine/threonine-protein kinase</keyword>
<accession>W4KP77</accession>
<keyword evidence="4 7" id="KW-0547">Nucleotide-binding</keyword>
<dbReference type="InterPro" id="IPR017441">
    <property type="entry name" value="Protein_kinase_ATP_BS"/>
</dbReference>
<keyword evidence="3" id="KW-0808">Transferase</keyword>
<dbReference type="SUPFAM" id="SSF56112">
    <property type="entry name" value="Protein kinase-like (PK-like)"/>
    <property type="match status" value="1"/>
</dbReference>
<keyword evidence="11" id="KW-1185">Reference proteome</keyword>
<dbReference type="GO" id="GO:0004674">
    <property type="term" value="F:protein serine/threonine kinase activity"/>
    <property type="evidence" value="ECO:0007669"/>
    <property type="project" value="UniProtKB-KW"/>
</dbReference>
<evidence type="ECO:0000256" key="3">
    <source>
        <dbReference type="ARBA" id="ARBA00022679"/>
    </source>
</evidence>
<dbReference type="GO" id="GO:0038066">
    <property type="term" value="P:p38MAPK cascade"/>
    <property type="evidence" value="ECO:0007669"/>
    <property type="project" value="TreeGrafter"/>
</dbReference>
<feature type="binding site" evidence="7">
    <location>
        <position position="1078"/>
    </location>
    <ligand>
        <name>ATP</name>
        <dbReference type="ChEBI" id="CHEBI:30616"/>
    </ligand>
</feature>
<evidence type="ECO:0000256" key="8">
    <source>
        <dbReference type="SAM" id="MobiDB-lite"/>
    </source>
</evidence>
<name>W4KP77_HETIT</name>
<feature type="region of interest" description="Disordered" evidence="8">
    <location>
        <begin position="325"/>
        <end position="346"/>
    </location>
</feature>
<dbReference type="GO" id="GO:0005524">
    <property type="term" value="F:ATP binding"/>
    <property type="evidence" value="ECO:0007669"/>
    <property type="project" value="UniProtKB-UniRule"/>
</dbReference>
<proteinExistence type="inferred from homology"/>
<reference evidence="10 11" key="1">
    <citation type="journal article" date="2012" name="New Phytol.">
        <title>Insight into trade-off between wood decay and parasitism from the genome of a fungal forest pathogen.</title>
        <authorList>
            <person name="Olson A."/>
            <person name="Aerts A."/>
            <person name="Asiegbu F."/>
            <person name="Belbahri L."/>
            <person name="Bouzid O."/>
            <person name="Broberg A."/>
            <person name="Canback B."/>
            <person name="Coutinho P.M."/>
            <person name="Cullen D."/>
            <person name="Dalman K."/>
            <person name="Deflorio G."/>
            <person name="van Diepen L.T."/>
            <person name="Dunand C."/>
            <person name="Duplessis S."/>
            <person name="Durling M."/>
            <person name="Gonthier P."/>
            <person name="Grimwood J."/>
            <person name="Fossdal C.G."/>
            <person name="Hansson D."/>
            <person name="Henrissat B."/>
            <person name="Hietala A."/>
            <person name="Himmelstrand K."/>
            <person name="Hoffmeister D."/>
            <person name="Hogberg N."/>
            <person name="James T.Y."/>
            <person name="Karlsson M."/>
            <person name="Kohler A."/>
            <person name="Kues U."/>
            <person name="Lee Y.H."/>
            <person name="Lin Y.C."/>
            <person name="Lind M."/>
            <person name="Lindquist E."/>
            <person name="Lombard V."/>
            <person name="Lucas S."/>
            <person name="Lunden K."/>
            <person name="Morin E."/>
            <person name="Murat C."/>
            <person name="Park J."/>
            <person name="Raffaello T."/>
            <person name="Rouze P."/>
            <person name="Salamov A."/>
            <person name="Schmutz J."/>
            <person name="Solheim H."/>
            <person name="Stahlberg J."/>
            <person name="Velez H."/>
            <person name="de Vries R.P."/>
            <person name="Wiebenga A."/>
            <person name="Woodward S."/>
            <person name="Yakovlev I."/>
            <person name="Garbelotto M."/>
            <person name="Martin F."/>
            <person name="Grigoriev I.V."/>
            <person name="Stenlid J."/>
        </authorList>
    </citation>
    <scope>NUCLEOTIDE SEQUENCE [LARGE SCALE GENOMIC DNA]</scope>
    <source>
        <strain evidence="10 11">TC 32-1</strain>
    </source>
</reference>
<sequence>MPRHTPTLHPHAETGDVNEPEADRPIRPLPFTANSSSGNAIPNRLKTRHKNTYSPATGAIGAPTANPFSTSNVPQYTAKYHDIYSQFLQRYRSGPEEDPRNDPDSHYFHRGLGQLVDAGGESDEEELGRPLSGVADVHDKFSSLMLDSDPIEPETAEDLERLEWQTMLASVLDGDVLKSEKTRIAVALASSDQESNNFHTNIWIEMRAKVSGRSEEEERKKLEERRLRTVDHVIHEVLTFHTKDIFSSPDPGTAALQQVNEVIRHLDVVHSLYPNLKAFQLDKPVVADSEFQALRDALITWSTVFTSLRSQINILQRWTGSDTLDVTAPGTGPNQDSETQADGSSMADGSTFLERLLKEESIQMTFAKGFMTTVHSLIGTARDAQVNLAAQFKKLGLPTFERELIPLISFPTQLAQASLRVRLEYAQKLKDPEVIIIDQMTDDLKLNIGIACTLKRQYVAFLSPDPGGNWALPPCISKDYDTSVLEALSFLFRLVHWKLKSGARDIYFKETDVLEAQWATFNDVALTSAGGASMVAEQLCALTNKLMVRVTNFFDTQLKVPTAEHTESRSSTSGRKGPAPLNGSKNGMTDEQMVSWYGKILDSVRLRYRKLQRFVRVLNQRFSNSAEYTLEGVPIDAFISHLVETDHFLVYTQTFEEEGTYIVASHTLRDHPDYIRRILLEAFHVTELLEDDGKKVVEIYDLDADYPDEAGYLLVLSPRDRFLWNGLVLMLEIPKIELDLRDNRVRLIADGTQHRLLLAKQEFTELFISVDEDGQPVETGLKPLTCLTDQQAHLPAVNRELRKIGRATNRLAESIVESVHSVRVALRDAIKRQDLLENWYLFASEHGQHVHKWMDRSTLVKFNRMLIKLAISWVSFICDDCDPNDRKTFKWAVNALEFALQRTRRDSILQLPDDQFEMLRQKVATCMTLLISHFDILGARSSEASRDRELWLRQPAEDSLDADDELLRSATYPSLRGRADHVVSSQGYIDPSIIKFWERTTRAIENLDNQRAAITTEQRLAGRVLDDEKLGDRTLVFLASFSSNISIRWQQGRFIGAGAFGSVYLAVNLDSGSLMAVKEIKFQEMSGLPNLYTQIRDELRVMEMLHHPNIVEYYGIEVHRDKVYIFEEYCQGGSLAALLEYGRIEDEGIIQVYTMQMLEGLAYLHSKGIVHRDIKPDNILLDHLGVIKFVDFGAAKILAKNQRSMQRSRRSAEGALGGGLGMNSLTGTPMYMSPEVIKNDKRGRHGAMDIWSLGCVILEFATGKKPWSNLDNEWAIMFHIGVATQHPPLPEPGQLSELGIDFIRQCLTVDPIQRPSATELMYHPWMLEFREALLHYEEAEMATNPPAEMPSEEVFESASVARQAAIIQEKEVEAIMVMSPSMSPVETPISRDPPLLETHDTLQTPS</sequence>
<dbReference type="PANTHER" id="PTHR48016:SF32">
    <property type="entry name" value="MITOGEN-ACTIVATED PROTEIN KINASE KINASE KINASE 4"/>
    <property type="match status" value="1"/>
</dbReference>
<comment type="similarity">
    <text evidence="1">Belongs to the protein kinase superfamily. STE Ser/Thr protein kinase family. MAP kinase kinase kinase subfamily.</text>
</comment>
<evidence type="ECO:0000313" key="11">
    <source>
        <dbReference type="Proteomes" id="UP000030671"/>
    </source>
</evidence>
<feature type="region of interest" description="Disordered" evidence="8">
    <location>
        <begin position="1"/>
        <end position="44"/>
    </location>
</feature>
<evidence type="ECO:0000256" key="2">
    <source>
        <dbReference type="ARBA" id="ARBA00022527"/>
    </source>
</evidence>
<dbReference type="InParanoid" id="W4KP77"/>
<evidence type="ECO:0000256" key="6">
    <source>
        <dbReference type="ARBA" id="ARBA00022840"/>
    </source>
</evidence>
<dbReference type="InterPro" id="IPR000719">
    <property type="entry name" value="Prot_kinase_dom"/>
</dbReference>
<dbReference type="SMART" id="SM00220">
    <property type="entry name" value="S_TKc"/>
    <property type="match status" value="1"/>
</dbReference>
<dbReference type="FunCoup" id="W4KP77">
    <property type="interactions" value="441"/>
</dbReference>
<feature type="compositionally biased region" description="Polar residues" evidence="8">
    <location>
        <begin position="332"/>
        <end position="343"/>
    </location>
</feature>
<feature type="region of interest" description="Disordered" evidence="8">
    <location>
        <begin position="564"/>
        <end position="587"/>
    </location>
</feature>
<dbReference type="HOGENOM" id="CLU_001999_1_0_1"/>